<dbReference type="EMBL" id="AP012273">
    <property type="protein sequence ID" value="BAO43963.1"/>
    <property type="molecule type" value="Genomic_DNA"/>
</dbReference>
<keyword evidence="4" id="KW-1185">Reference proteome</keyword>
<dbReference type="InterPro" id="IPR050902">
    <property type="entry name" value="ABC_Transporter_SBP"/>
</dbReference>
<evidence type="ECO:0000313" key="3">
    <source>
        <dbReference type="EMBL" id="BAO43963.1"/>
    </source>
</evidence>
<dbReference type="Proteomes" id="UP000031631">
    <property type="component" value="Chromosome"/>
</dbReference>
<protein>
    <submittedName>
        <fullName evidence="3">Iron complex ABC transporter substrate-binding protein</fullName>
    </submittedName>
</protein>
<dbReference type="AlphaFoldDB" id="A0A7U6GI17"/>
<proteinExistence type="predicted"/>
<dbReference type="KEGG" id="tbn:TBH_C1033"/>
<dbReference type="PANTHER" id="PTHR30535">
    <property type="entry name" value="VITAMIN B12-BINDING PROTEIN"/>
    <property type="match status" value="1"/>
</dbReference>
<name>A0A7U6GI17_9GAMM</name>
<organism evidence="3 4">
    <name type="scientific">Thiolapillus brandeum</name>
    <dbReference type="NCBI Taxonomy" id="1076588"/>
    <lineage>
        <taxon>Bacteria</taxon>
        <taxon>Pseudomonadati</taxon>
        <taxon>Pseudomonadota</taxon>
        <taxon>Gammaproteobacteria</taxon>
        <taxon>Chromatiales</taxon>
        <taxon>Sedimenticolaceae</taxon>
        <taxon>Thiolapillus</taxon>
    </lineage>
</organism>
<dbReference type="PROSITE" id="PS50983">
    <property type="entry name" value="FE_B12_PBP"/>
    <property type="match status" value="1"/>
</dbReference>
<evidence type="ECO:0000313" key="4">
    <source>
        <dbReference type="Proteomes" id="UP000031631"/>
    </source>
</evidence>
<sequence length="277" mass="30768">MSHCIDQPMTVFLRALLLFSFLAPVWGDIRVEDDLGREVRLASSATRILTLAPHATEMLLAIGAEKRLVAVAQFSEYPHSLDKIPRIDTLGSLNREYLLETNPDLVIAWGSGNRQADLQWLRHSDIPVFISEPGTLDDIATTLEKLGRLIGEPKAGRKAAARFLRDLDQACPHRSSGMKVPTYYEIWATPPMTIGGRHWLNEVLERAGLHNVFAQVPRLVFTVNPESLMTKDIQVIVTSQPTAPRPVEGGHVFVANSELGRPGPRLVEGLKALCRQM</sequence>
<dbReference type="SUPFAM" id="SSF53807">
    <property type="entry name" value="Helical backbone' metal receptor"/>
    <property type="match status" value="1"/>
</dbReference>
<dbReference type="InterPro" id="IPR002491">
    <property type="entry name" value="ABC_transptr_periplasmic_BD"/>
</dbReference>
<accession>A0A7U6GI17</accession>
<dbReference type="InterPro" id="IPR054828">
    <property type="entry name" value="Vit_B12_bind_prot"/>
</dbReference>
<evidence type="ECO:0000256" key="1">
    <source>
        <dbReference type="ARBA" id="ARBA00022729"/>
    </source>
</evidence>
<dbReference type="NCBIfam" id="NF038402">
    <property type="entry name" value="TroA_like"/>
    <property type="match status" value="1"/>
</dbReference>
<gene>
    <name evidence="3" type="ORF">TBH_C1033</name>
</gene>
<dbReference type="Pfam" id="PF01497">
    <property type="entry name" value="Peripla_BP_2"/>
    <property type="match status" value="1"/>
</dbReference>
<reference evidence="3 4" key="1">
    <citation type="journal article" date="2014" name="PLoS ONE">
        <title>Physiological and genomic features of a novel sulfur-oxidizing gammaproteobacterium belonging to a previously uncultivated symbiotic lineage isolated from a hydrothermal vent.</title>
        <authorList>
            <person name="Nunoura T."/>
            <person name="Takaki Y."/>
            <person name="Kazama H."/>
            <person name="Kakuta J."/>
            <person name="Shimamura S."/>
            <person name="Makita H."/>
            <person name="Hirai M."/>
            <person name="Miyazaki M."/>
            <person name="Takai K."/>
        </authorList>
    </citation>
    <scope>NUCLEOTIDE SEQUENCE [LARGE SCALE GENOMIC DNA]</scope>
    <source>
        <strain evidence="3 4">Hiromi1</strain>
    </source>
</reference>
<dbReference type="CDD" id="cd01144">
    <property type="entry name" value="BtuF"/>
    <property type="match status" value="1"/>
</dbReference>
<feature type="domain" description="Fe/B12 periplasmic-binding" evidence="2">
    <location>
        <begin position="47"/>
        <end position="277"/>
    </location>
</feature>
<dbReference type="Gene3D" id="3.40.50.1980">
    <property type="entry name" value="Nitrogenase molybdenum iron protein domain"/>
    <property type="match status" value="2"/>
</dbReference>
<keyword evidence="1" id="KW-0732">Signal</keyword>
<dbReference type="PANTHER" id="PTHR30535:SF34">
    <property type="entry name" value="MOLYBDATE-BINDING PROTEIN MOLA"/>
    <property type="match status" value="1"/>
</dbReference>
<evidence type="ECO:0000259" key="2">
    <source>
        <dbReference type="PROSITE" id="PS50983"/>
    </source>
</evidence>